<dbReference type="AlphaFoldDB" id="A0A4Z0Q9U4"/>
<feature type="transmembrane region" description="Helical" evidence="8">
    <location>
        <begin position="224"/>
        <end position="245"/>
    </location>
</feature>
<comment type="caution">
    <text evidence="9">The sequence shown here is derived from an EMBL/GenBank/DDBJ whole genome shotgun (WGS) entry which is preliminary data.</text>
</comment>
<protein>
    <recommendedName>
        <fullName evidence="11">Glycosyltransferase RgtA/B/C/D-like domain-containing protein</fullName>
    </recommendedName>
</protein>
<feature type="transmembrane region" description="Helical" evidence="8">
    <location>
        <begin position="131"/>
        <end position="147"/>
    </location>
</feature>
<evidence type="ECO:0000256" key="4">
    <source>
        <dbReference type="ARBA" id="ARBA00022679"/>
    </source>
</evidence>
<feature type="transmembrane region" description="Helical" evidence="8">
    <location>
        <begin position="446"/>
        <end position="467"/>
    </location>
</feature>
<evidence type="ECO:0000256" key="3">
    <source>
        <dbReference type="ARBA" id="ARBA00022676"/>
    </source>
</evidence>
<evidence type="ECO:0008006" key="11">
    <source>
        <dbReference type="Google" id="ProtNLM"/>
    </source>
</evidence>
<proteinExistence type="predicted"/>
<keyword evidence="3" id="KW-0328">Glycosyltransferase</keyword>
<feature type="transmembrane region" description="Helical" evidence="8">
    <location>
        <begin position="418"/>
        <end position="434"/>
    </location>
</feature>
<dbReference type="GO" id="GO:0005886">
    <property type="term" value="C:plasma membrane"/>
    <property type="evidence" value="ECO:0007669"/>
    <property type="project" value="UniProtKB-SubCell"/>
</dbReference>
<gene>
    <name evidence="9" type="ORF">E5K02_17025</name>
</gene>
<organism evidence="9 10">
    <name type="scientific">Hymenobacter metallicola</name>
    <dbReference type="NCBI Taxonomy" id="2563114"/>
    <lineage>
        <taxon>Bacteria</taxon>
        <taxon>Pseudomonadati</taxon>
        <taxon>Bacteroidota</taxon>
        <taxon>Cytophagia</taxon>
        <taxon>Cytophagales</taxon>
        <taxon>Hymenobacteraceae</taxon>
        <taxon>Hymenobacter</taxon>
    </lineage>
</organism>
<evidence type="ECO:0000256" key="5">
    <source>
        <dbReference type="ARBA" id="ARBA00022692"/>
    </source>
</evidence>
<dbReference type="OrthoDB" id="6008354at2"/>
<feature type="transmembrane region" description="Helical" evidence="8">
    <location>
        <begin position="394"/>
        <end position="412"/>
    </location>
</feature>
<evidence type="ECO:0000256" key="8">
    <source>
        <dbReference type="SAM" id="Phobius"/>
    </source>
</evidence>
<feature type="transmembrane region" description="Helical" evidence="8">
    <location>
        <begin position="356"/>
        <end position="382"/>
    </location>
</feature>
<dbReference type="EMBL" id="SRMB01000003">
    <property type="protein sequence ID" value="TGE26495.1"/>
    <property type="molecule type" value="Genomic_DNA"/>
</dbReference>
<dbReference type="InterPro" id="IPR050297">
    <property type="entry name" value="LipidA_mod_glycosyltrf_83"/>
</dbReference>
<dbReference type="PANTHER" id="PTHR33908">
    <property type="entry name" value="MANNOSYLTRANSFERASE YKCB-RELATED"/>
    <property type="match status" value="1"/>
</dbReference>
<dbReference type="PANTHER" id="PTHR33908:SF11">
    <property type="entry name" value="MEMBRANE PROTEIN"/>
    <property type="match status" value="1"/>
</dbReference>
<dbReference type="Proteomes" id="UP000298471">
    <property type="component" value="Unassembled WGS sequence"/>
</dbReference>
<evidence type="ECO:0000256" key="7">
    <source>
        <dbReference type="ARBA" id="ARBA00023136"/>
    </source>
</evidence>
<keyword evidence="2" id="KW-1003">Cell membrane</keyword>
<keyword evidence="10" id="KW-1185">Reference proteome</keyword>
<evidence type="ECO:0000256" key="6">
    <source>
        <dbReference type="ARBA" id="ARBA00022989"/>
    </source>
</evidence>
<name>A0A4Z0Q9U4_9BACT</name>
<accession>A0A4Z0Q9U4</accession>
<feature type="transmembrane region" description="Helical" evidence="8">
    <location>
        <begin position="159"/>
        <end position="186"/>
    </location>
</feature>
<keyword evidence="4" id="KW-0808">Transferase</keyword>
<dbReference type="RefSeq" id="WP_135396404.1">
    <property type="nucleotide sequence ID" value="NZ_SRMB01000003.1"/>
</dbReference>
<feature type="transmembrane region" description="Helical" evidence="8">
    <location>
        <begin position="192"/>
        <end position="212"/>
    </location>
</feature>
<keyword evidence="5 8" id="KW-0812">Transmembrane</keyword>
<evidence type="ECO:0000256" key="1">
    <source>
        <dbReference type="ARBA" id="ARBA00004651"/>
    </source>
</evidence>
<dbReference type="GO" id="GO:0016763">
    <property type="term" value="F:pentosyltransferase activity"/>
    <property type="evidence" value="ECO:0007669"/>
    <property type="project" value="TreeGrafter"/>
</dbReference>
<sequence length="481" mass="54754">MPDSNSLRVRWWESRNKWLWFLLTFILFTVHLQTSRFEDQYYDAEFYWLLAKSFDVDGGGQFSIYNFDTALRGYLYPLLNYPATVLVRESLEGESAGVIKFLGALWAGALFGVVCPALWEKVTGRPVTALRRLLFIVVCFVLWRDYFNFTLTDFPSTLVLFTALLLLYQSTSLPTIFAVGALVAAAVYMRPLYLLSVPFVLALLVQQLWVQHRQATSPGLVKAAVSRILVFAAAFLLVGAPQYLINTNSYNSNSYLVLAEGAGDVYSGKKQSLYLFLLKEGVSRQRYESNVGPTYPKPQVSFFDPEGKAMLAEEGRDNFDTYGEYFAFVGRHPVGMLKVYVRHFFNGLDLLYSGPYIYNIFGSTLLNRLVVYTVLFVALLVIVRRIRAVQPRHWLLLAAILITCLASVPLIIECRFLIPLHLLLYAVAFFGWPTEWTWRRVKLPQLLLVGLGFGLFMWLCFTVSATAQQQMEFTSPTAQVQ</sequence>
<evidence type="ECO:0000313" key="10">
    <source>
        <dbReference type="Proteomes" id="UP000298471"/>
    </source>
</evidence>
<evidence type="ECO:0000313" key="9">
    <source>
        <dbReference type="EMBL" id="TGE26495.1"/>
    </source>
</evidence>
<dbReference type="GO" id="GO:0009103">
    <property type="term" value="P:lipopolysaccharide biosynthetic process"/>
    <property type="evidence" value="ECO:0007669"/>
    <property type="project" value="UniProtKB-ARBA"/>
</dbReference>
<evidence type="ECO:0000256" key="2">
    <source>
        <dbReference type="ARBA" id="ARBA00022475"/>
    </source>
</evidence>
<keyword evidence="7 8" id="KW-0472">Membrane</keyword>
<keyword evidence="6 8" id="KW-1133">Transmembrane helix</keyword>
<reference evidence="9 10" key="1">
    <citation type="submission" date="2019-04" db="EMBL/GenBank/DDBJ databases">
        <authorList>
            <person name="Feng G."/>
            <person name="Zhang J."/>
            <person name="Zhu H."/>
        </authorList>
    </citation>
    <scope>NUCLEOTIDE SEQUENCE [LARGE SCALE GENOMIC DNA]</scope>
    <source>
        <strain evidence="9 10">9PBR-1</strain>
    </source>
</reference>
<feature type="transmembrane region" description="Helical" evidence="8">
    <location>
        <begin position="98"/>
        <end position="119"/>
    </location>
</feature>
<comment type="subcellular location">
    <subcellularLocation>
        <location evidence="1">Cell membrane</location>
        <topology evidence="1">Multi-pass membrane protein</topology>
    </subcellularLocation>
</comment>